<evidence type="ECO:0000313" key="2">
    <source>
        <dbReference type="Proteomes" id="UP000008545"/>
    </source>
</evidence>
<dbReference type="Proteomes" id="UP000008545">
    <property type="component" value="Chromosome I"/>
</dbReference>
<gene>
    <name evidence="1" type="ordered locus">BSUIS_A1072</name>
</gene>
<organism evidence="1 2">
    <name type="scientific">Brucella suis (strain ATCC 23445 / NCTC 10510)</name>
    <dbReference type="NCBI Taxonomy" id="470137"/>
    <lineage>
        <taxon>Bacteria</taxon>
        <taxon>Pseudomonadati</taxon>
        <taxon>Pseudomonadota</taxon>
        <taxon>Alphaproteobacteria</taxon>
        <taxon>Hyphomicrobiales</taxon>
        <taxon>Brucellaceae</taxon>
        <taxon>Brucella/Ochrobactrum group</taxon>
        <taxon>Brucella</taxon>
    </lineage>
</organism>
<proteinExistence type="predicted"/>
<accession>B0CGI0</accession>
<dbReference type="KEGG" id="bmt:BSUIS_A1072"/>
<dbReference type="AlphaFoldDB" id="B0CGI0"/>
<sequence length="42" mass="4639">MRAMFAAAILSFFWFEKEVPEHEFQETGSGIGCSYGHSDPAG</sequence>
<evidence type="ECO:0000313" key="1">
    <source>
        <dbReference type="EMBL" id="ABY38131.1"/>
    </source>
</evidence>
<protein>
    <submittedName>
        <fullName evidence="1">Uncharacterized protein</fullName>
    </submittedName>
</protein>
<dbReference type="HOGENOM" id="CLU_3248240_0_0_5"/>
<dbReference type="EMBL" id="CP000911">
    <property type="protein sequence ID" value="ABY38131.1"/>
    <property type="molecule type" value="Genomic_DNA"/>
</dbReference>
<name>B0CGI0_BRUSI</name>
<reference evidence="1 2" key="1">
    <citation type="submission" date="2007-12" db="EMBL/GenBank/DDBJ databases">
        <title>Brucella suis ATCC 23445 whole genome shotgun sequencing project.</title>
        <authorList>
            <person name="Setubal J.C."/>
            <person name="Bowns C."/>
            <person name="Boyle S."/>
            <person name="Crasta O.R."/>
            <person name="Czar M.J."/>
            <person name="Dharmanolla C."/>
            <person name="Gillespie J.J."/>
            <person name="Kenyon R.W."/>
            <person name="Lu J."/>
            <person name="Mane S."/>
            <person name="Mohapatra S."/>
            <person name="Nagrani S."/>
            <person name="Purkayastha A."/>
            <person name="Rajasimha H.K."/>
            <person name="Shallom J.M."/>
            <person name="Shallom S."/>
            <person name="Shukla M."/>
            <person name="Snyder E.E."/>
            <person name="Sobral B.W."/>
            <person name="Wattam A.R."/>
            <person name="Will R."/>
            <person name="Williams K."/>
            <person name="Yoo H."/>
            <person name="Bruce D."/>
            <person name="Detter C."/>
            <person name="Munk C."/>
            <person name="Brettin T.S."/>
        </authorList>
    </citation>
    <scope>NUCLEOTIDE SEQUENCE [LARGE SCALE GENOMIC DNA]</scope>
    <source>
        <strain evidence="2">ATCC 23445 / NCTC 10510</strain>
    </source>
</reference>